<gene>
    <name evidence="1" type="primary">ORF92520</name>
</gene>
<organism evidence="1">
    <name type="scientific">Arion vulgaris</name>
    <dbReference type="NCBI Taxonomy" id="1028688"/>
    <lineage>
        <taxon>Eukaryota</taxon>
        <taxon>Metazoa</taxon>
        <taxon>Spiralia</taxon>
        <taxon>Lophotrochozoa</taxon>
        <taxon>Mollusca</taxon>
        <taxon>Gastropoda</taxon>
        <taxon>Heterobranchia</taxon>
        <taxon>Euthyneura</taxon>
        <taxon>Panpulmonata</taxon>
        <taxon>Eupulmonata</taxon>
        <taxon>Stylommatophora</taxon>
        <taxon>Helicina</taxon>
        <taxon>Arionoidea</taxon>
        <taxon>Arionidae</taxon>
        <taxon>Arion</taxon>
    </lineage>
</organism>
<accession>A0A0B7A2C3</accession>
<evidence type="ECO:0000313" key="1">
    <source>
        <dbReference type="EMBL" id="CEK74777.1"/>
    </source>
</evidence>
<feature type="non-terminal residue" evidence="1">
    <location>
        <position position="1"/>
    </location>
</feature>
<dbReference type="AlphaFoldDB" id="A0A0B7A2C3"/>
<proteinExistence type="predicted"/>
<name>A0A0B7A2C3_9EUPU</name>
<sequence>PHILPSSHTILLSLTQLFRDSKISRQEQFRVKDIQENVHSVAPIRCCNLLFWEHVLRFICSQM</sequence>
<dbReference type="EMBL" id="HACG01027912">
    <property type="protein sequence ID" value="CEK74777.1"/>
    <property type="molecule type" value="Transcribed_RNA"/>
</dbReference>
<protein>
    <submittedName>
        <fullName evidence="1">Uncharacterized protein</fullName>
    </submittedName>
</protein>
<reference evidence="1" key="1">
    <citation type="submission" date="2014-12" db="EMBL/GenBank/DDBJ databases">
        <title>Insight into the proteome of Arion vulgaris.</title>
        <authorList>
            <person name="Aradska J."/>
            <person name="Bulat T."/>
            <person name="Smidak R."/>
            <person name="Sarate P."/>
            <person name="Gangsoo J."/>
            <person name="Sialana F."/>
            <person name="Bilban M."/>
            <person name="Lubec G."/>
        </authorList>
    </citation>
    <scope>NUCLEOTIDE SEQUENCE</scope>
    <source>
        <tissue evidence="1">Skin</tissue>
    </source>
</reference>